<dbReference type="Pfam" id="PF09720">
    <property type="entry name" value="Unstab_antitox"/>
    <property type="match status" value="1"/>
</dbReference>
<dbReference type="RefSeq" id="WP_213943641.1">
    <property type="nucleotide sequence ID" value="NZ_JAHCMY010000001.1"/>
</dbReference>
<comment type="caution">
    <text evidence="2">The sequence shown here is derived from an EMBL/GenBank/DDBJ whole genome shotgun (WGS) entry which is preliminary data.</text>
</comment>
<keyword evidence="3" id="KW-1185">Reference proteome</keyword>
<sequence length="79" mass="9661">MDLKTVKTDLIHWVKDLKDKSVLQQLQELKKQHEDSLELSESQRKELDLRLKKYEEGQMHFSSWDEVKDRVRKRHEDDL</sequence>
<dbReference type="InterPro" id="IPR013406">
    <property type="entry name" value="CHP02574_addiction_mod"/>
</dbReference>
<dbReference type="EMBL" id="JAHCMY010000001">
    <property type="protein sequence ID" value="MBS9522754.1"/>
    <property type="molecule type" value="Genomic_DNA"/>
</dbReference>
<evidence type="ECO:0000313" key="3">
    <source>
        <dbReference type="Proteomes" id="UP001319104"/>
    </source>
</evidence>
<proteinExistence type="predicted"/>
<name>A0AAP2G0G2_9BACT</name>
<dbReference type="AlphaFoldDB" id="A0AAP2G0G2"/>
<evidence type="ECO:0000313" key="2">
    <source>
        <dbReference type="EMBL" id="MBS9522754.1"/>
    </source>
</evidence>
<evidence type="ECO:0000256" key="1">
    <source>
        <dbReference type="SAM" id="Coils"/>
    </source>
</evidence>
<keyword evidence="1" id="KW-0175">Coiled coil</keyword>
<reference evidence="2 3" key="1">
    <citation type="submission" date="2021-05" db="EMBL/GenBank/DDBJ databases">
        <authorList>
            <person name="Zhang Z.D."/>
            <person name="Osman G."/>
        </authorList>
    </citation>
    <scope>NUCLEOTIDE SEQUENCE [LARGE SCALE GENOMIC DNA]</scope>
    <source>
        <strain evidence="2 3">KCTC 32217</strain>
    </source>
</reference>
<accession>A0AAP2G0G2</accession>
<protein>
    <submittedName>
        <fullName evidence="2">Addiction module protein</fullName>
    </submittedName>
</protein>
<dbReference type="NCBIfam" id="TIGR02574">
    <property type="entry name" value="stabl_TIGR02574"/>
    <property type="match status" value="1"/>
</dbReference>
<feature type="coiled-coil region" evidence="1">
    <location>
        <begin position="23"/>
        <end position="57"/>
    </location>
</feature>
<gene>
    <name evidence="2" type="ORF">KI659_01885</name>
</gene>
<dbReference type="Proteomes" id="UP001319104">
    <property type="component" value="Unassembled WGS sequence"/>
</dbReference>
<organism evidence="2 3">
    <name type="scientific">Litoribacter ruber</name>
    <dbReference type="NCBI Taxonomy" id="702568"/>
    <lineage>
        <taxon>Bacteria</taxon>
        <taxon>Pseudomonadati</taxon>
        <taxon>Bacteroidota</taxon>
        <taxon>Cytophagia</taxon>
        <taxon>Cytophagales</taxon>
        <taxon>Cyclobacteriaceae</taxon>
        <taxon>Litoribacter</taxon>
    </lineage>
</organism>